<dbReference type="Pfam" id="PF05751">
    <property type="entry name" value="FixH"/>
    <property type="match status" value="1"/>
</dbReference>
<reference evidence="2 3" key="1">
    <citation type="submission" date="2017-05" db="EMBL/GenBank/DDBJ databases">
        <title>Genome of Chryseobacterium haifense.</title>
        <authorList>
            <person name="Newman J.D."/>
        </authorList>
    </citation>
    <scope>NUCLEOTIDE SEQUENCE [LARGE SCALE GENOMIC DNA]</scope>
    <source>
        <strain evidence="2 3">DSM 19056</strain>
    </source>
</reference>
<keyword evidence="1" id="KW-1133">Transmembrane helix</keyword>
<feature type="transmembrane region" description="Helical" evidence="1">
    <location>
        <begin position="6"/>
        <end position="29"/>
    </location>
</feature>
<name>A0A246B9F0_9FLAO</name>
<evidence type="ECO:0000256" key="1">
    <source>
        <dbReference type="SAM" id="Phobius"/>
    </source>
</evidence>
<keyword evidence="3" id="KW-1185">Reference proteome</keyword>
<gene>
    <name evidence="2" type="ORF">AP75_07600</name>
</gene>
<organism evidence="2 3">
    <name type="scientific">Kaistella haifensis DSM 19056</name>
    <dbReference type="NCBI Taxonomy" id="1450526"/>
    <lineage>
        <taxon>Bacteria</taxon>
        <taxon>Pseudomonadati</taxon>
        <taxon>Bacteroidota</taxon>
        <taxon>Flavobacteriia</taxon>
        <taxon>Flavobacteriales</taxon>
        <taxon>Weeksellaceae</taxon>
        <taxon>Chryseobacterium group</taxon>
        <taxon>Kaistella</taxon>
    </lineage>
</organism>
<accession>A0A246B9F0</accession>
<dbReference type="RefSeq" id="WP_088264094.1">
    <property type="nucleotide sequence ID" value="NZ_JASZ02000013.1"/>
</dbReference>
<dbReference type="InterPro" id="IPR008620">
    <property type="entry name" value="FixH"/>
</dbReference>
<keyword evidence="1" id="KW-0472">Membrane</keyword>
<proteinExistence type="predicted"/>
<dbReference type="Proteomes" id="UP000197587">
    <property type="component" value="Unassembled WGS sequence"/>
</dbReference>
<keyword evidence="1" id="KW-0812">Transmembrane</keyword>
<comment type="caution">
    <text evidence="2">The sequence shown here is derived from an EMBL/GenBank/DDBJ whole genome shotgun (WGS) entry which is preliminary data.</text>
</comment>
<sequence>MLKKLNWGHGVAIALGSFIIFILFLIFVYSSGMKNSELISDDYYQDELTYQQVIDAKNNAETLSQKPAYSQDKNGITIVFPQSVSVNDSKVNFTLFRTDDGNLDVKKEITLDGSKQFTIPSKVLSAGSYTLKVSWKENKKPYQLDYDVQWK</sequence>
<dbReference type="AlphaFoldDB" id="A0A246B9F0"/>
<protein>
    <submittedName>
        <fullName evidence="2">Nitrogen fixation protein FixH</fullName>
    </submittedName>
</protein>
<dbReference type="EMBL" id="JASZ02000013">
    <property type="protein sequence ID" value="OWK98142.1"/>
    <property type="molecule type" value="Genomic_DNA"/>
</dbReference>
<evidence type="ECO:0000313" key="3">
    <source>
        <dbReference type="Proteomes" id="UP000197587"/>
    </source>
</evidence>
<evidence type="ECO:0000313" key="2">
    <source>
        <dbReference type="EMBL" id="OWK98142.1"/>
    </source>
</evidence>